<keyword evidence="2" id="KW-0012">Acyltransferase</keyword>
<gene>
    <name evidence="5" type="ORF">ATO3_15735</name>
</gene>
<dbReference type="AlphaFoldDB" id="A0A225NG30"/>
<evidence type="ECO:0000256" key="1">
    <source>
        <dbReference type="ARBA" id="ARBA00022679"/>
    </source>
</evidence>
<reference evidence="5 6" key="1">
    <citation type="submission" date="2013-04" db="EMBL/GenBank/DDBJ databases">
        <title>Oceanicola sp. 22II1-22F33 Genome Sequencing.</title>
        <authorList>
            <person name="Lai Q."/>
            <person name="Li G."/>
            <person name="Shao Z."/>
        </authorList>
    </citation>
    <scope>NUCLEOTIDE SEQUENCE [LARGE SCALE GENOMIC DNA]</scope>
    <source>
        <strain evidence="5 6">22II1-22F33</strain>
    </source>
</reference>
<evidence type="ECO:0000313" key="6">
    <source>
        <dbReference type="Proteomes" id="UP000215377"/>
    </source>
</evidence>
<dbReference type="PROSITE" id="PS51186">
    <property type="entry name" value="GNAT"/>
    <property type="match status" value="1"/>
</dbReference>
<dbReference type="RefSeq" id="WP_088650843.1">
    <property type="nucleotide sequence ID" value="NZ_AQQR01000006.1"/>
</dbReference>
<dbReference type="InterPro" id="IPR016181">
    <property type="entry name" value="Acyl_CoA_acyltransferase"/>
</dbReference>
<sequence length="164" mass="17495">MSAETFTIRATTPADLAGVDALLAASYPRLLKADYPPSVLVTALPLISKANPALLACGTYYLAEEPDGRILGAGGWTPDRAQPQLAHVRHVVTDYRSLRRGIGRAIIAHALEEARLAGYSRMECWSTRTAERFYAAMGFAALGAMEVTLAAGIGFPAVRMSCAL</sequence>
<name>A0A225NG30_9RHOB</name>
<keyword evidence="3" id="KW-0812">Transmembrane</keyword>
<evidence type="ECO:0000256" key="3">
    <source>
        <dbReference type="SAM" id="Phobius"/>
    </source>
</evidence>
<dbReference type="Gene3D" id="3.40.630.30">
    <property type="match status" value="1"/>
</dbReference>
<proteinExistence type="predicted"/>
<keyword evidence="3" id="KW-0472">Membrane</keyword>
<dbReference type="InterPro" id="IPR050832">
    <property type="entry name" value="Bact_Acetyltransf"/>
</dbReference>
<evidence type="ECO:0000259" key="4">
    <source>
        <dbReference type="PROSITE" id="PS51186"/>
    </source>
</evidence>
<keyword evidence="1 5" id="KW-0808">Transferase</keyword>
<dbReference type="SUPFAM" id="SSF55729">
    <property type="entry name" value="Acyl-CoA N-acyltransferases (Nat)"/>
    <property type="match status" value="1"/>
</dbReference>
<accession>A0A225NG30</accession>
<evidence type="ECO:0000313" key="5">
    <source>
        <dbReference type="EMBL" id="OWU72528.1"/>
    </source>
</evidence>
<protein>
    <submittedName>
        <fullName evidence="5">Acetyltransferase</fullName>
    </submittedName>
</protein>
<dbReference type="CDD" id="cd04301">
    <property type="entry name" value="NAT_SF"/>
    <property type="match status" value="1"/>
</dbReference>
<dbReference type="Proteomes" id="UP000215377">
    <property type="component" value="Unassembled WGS sequence"/>
</dbReference>
<feature type="transmembrane region" description="Helical" evidence="3">
    <location>
        <begin position="133"/>
        <end position="158"/>
    </location>
</feature>
<dbReference type="EMBL" id="AQQR01000006">
    <property type="protein sequence ID" value="OWU72528.1"/>
    <property type="molecule type" value="Genomic_DNA"/>
</dbReference>
<keyword evidence="3" id="KW-1133">Transmembrane helix</keyword>
<dbReference type="PANTHER" id="PTHR43877">
    <property type="entry name" value="AMINOALKYLPHOSPHONATE N-ACETYLTRANSFERASE-RELATED-RELATED"/>
    <property type="match status" value="1"/>
</dbReference>
<dbReference type="Pfam" id="PF13673">
    <property type="entry name" value="Acetyltransf_10"/>
    <property type="match status" value="1"/>
</dbReference>
<dbReference type="InterPro" id="IPR000182">
    <property type="entry name" value="GNAT_dom"/>
</dbReference>
<organism evidence="5 6">
    <name type="scientific">Marinibacterium profundimaris</name>
    <dbReference type="NCBI Taxonomy" id="1679460"/>
    <lineage>
        <taxon>Bacteria</taxon>
        <taxon>Pseudomonadati</taxon>
        <taxon>Pseudomonadota</taxon>
        <taxon>Alphaproteobacteria</taxon>
        <taxon>Rhodobacterales</taxon>
        <taxon>Paracoccaceae</taxon>
        <taxon>Marinibacterium</taxon>
    </lineage>
</organism>
<comment type="caution">
    <text evidence="5">The sequence shown here is derived from an EMBL/GenBank/DDBJ whole genome shotgun (WGS) entry which is preliminary data.</text>
</comment>
<evidence type="ECO:0000256" key="2">
    <source>
        <dbReference type="ARBA" id="ARBA00023315"/>
    </source>
</evidence>
<dbReference type="OrthoDB" id="118465at2"/>
<feature type="domain" description="N-acetyltransferase" evidence="4">
    <location>
        <begin position="6"/>
        <end position="164"/>
    </location>
</feature>
<dbReference type="GO" id="GO:0016747">
    <property type="term" value="F:acyltransferase activity, transferring groups other than amino-acyl groups"/>
    <property type="evidence" value="ECO:0007669"/>
    <property type="project" value="InterPro"/>
</dbReference>
<keyword evidence="6" id="KW-1185">Reference proteome</keyword>